<dbReference type="Pfam" id="PF01381">
    <property type="entry name" value="HTH_3"/>
    <property type="match status" value="1"/>
</dbReference>
<dbReference type="eggNOG" id="COG1396">
    <property type="taxonomic scope" value="Bacteria"/>
</dbReference>
<dbReference type="STRING" id="1356854.N007_01920"/>
<keyword evidence="1" id="KW-0238">DNA-binding</keyword>
<proteinExistence type="predicted"/>
<dbReference type="OrthoDB" id="5190137at2"/>
<dbReference type="SMART" id="SM00530">
    <property type="entry name" value="HTH_XRE"/>
    <property type="match status" value="1"/>
</dbReference>
<dbReference type="PANTHER" id="PTHR46558">
    <property type="entry name" value="TRACRIPTIONAL REGULATORY PROTEIN-RELATED-RELATED"/>
    <property type="match status" value="1"/>
</dbReference>
<accession>T0BKJ7</accession>
<evidence type="ECO:0000313" key="2">
    <source>
        <dbReference type="EMBL" id="UNO49017.1"/>
    </source>
</evidence>
<accession>A0A9E6ZFB3</accession>
<dbReference type="AlphaFoldDB" id="T0BKJ7"/>
<dbReference type="Gene3D" id="1.10.260.40">
    <property type="entry name" value="lambda repressor-like DNA-binding domains"/>
    <property type="match status" value="1"/>
</dbReference>
<dbReference type="SUPFAM" id="SSF47413">
    <property type="entry name" value="lambda repressor-like DNA-binding domains"/>
    <property type="match status" value="1"/>
</dbReference>
<organism evidence="2 3">
    <name type="scientific">Alicyclobacillus acidoterrestris (strain ATCC 49025 / DSM 3922 / CIP 106132 / NCIMB 13137 / GD3B)</name>
    <dbReference type="NCBI Taxonomy" id="1356854"/>
    <lineage>
        <taxon>Bacteria</taxon>
        <taxon>Bacillati</taxon>
        <taxon>Bacillota</taxon>
        <taxon>Bacilli</taxon>
        <taxon>Bacillales</taxon>
        <taxon>Alicyclobacillaceae</taxon>
        <taxon>Alicyclobacillus</taxon>
    </lineage>
</organism>
<dbReference type="CDD" id="cd00093">
    <property type="entry name" value="HTH_XRE"/>
    <property type="match status" value="1"/>
</dbReference>
<dbReference type="KEGG" id="aaco:K1I37_00120"/>
<evidence type="ECO:0000256" key="1">
    <source>
        <dbReference type="ARBA" id="ARBA00023125"/>
    </source>
</evidence>
<dbReference type="EMBL" id="CP080467">
    <property type="protein sequence ID" value="UNO49017.1"/>
    <property type="molecule type" value="Genomic_DNA"/>
</dbReference>
<dbReference type="GO" id="GO:0003677">
    <property type="term" value="F:DNA binding"/>
    <property type="evidence" value="ECO:0007669"/>
    <property type="project" value="UniProtKB-KW"/>
</dbReference>
<reference evidence="3" key="1">
    <citation type="journal article" date="2022" name="G3 (Bethesda)">
        <title>Unveiling the complete genome sequence of Alicyclobacillus acidoterrestris DSM 3922T, a taint-producing strain.</title>
        <authorList>
            <person name="Leonardo I.C."/>
            <person name="Barreto Crespo M.T."/>
            <person name="Gaspar F.B."/>
        </authorList>
    </citation>
    <scope>NUCLEOTIDE SEQUENCE [LARGE SCALE GENOMIC DNA]</scope>
    <source>
        <strain evidence="3">DSM 3922</strain>
    </source>
</reference>
<dbReference type="InterPro" id="IPR010982">
    <property type="entry name" value="Lambda_DNA-bd_dom_sf"/>
</dbReference>
<dbReference type="InterPro" id="IPR001387">
    <property type="entry name" value="Cro/C1-type_HTH"/>
</dbReference>
<dbReference type="RefSeq" id="WP_021298573.1">
    <property type="nucleotide sequence ID" value="NZ_AURB01000197.1"/>
</dbReference>
<dbReference type="PANTHER" id="PTHR46558:SF11">
    <property type="entry name" value="HTH-TYPE TRANSCRIPTIONAL REGULATOR XRE"/>
    <property type="match status" value="1"/>
</dbReference>
<keyword evidence="3" id="KW-1185">Reference proteome</keyword>
<protein>
    <submittedName>
        <fullName evidence="2">Helix-turn-helix transcriptional regulator</fullName>
    </submittedName>
</protein>
<gene>
    <name evidence="2" type="ORF">K1I37_00120</name>
</gene>
<evidence type="ECO:0000313" key="3">
    <source>
        <dbReference type="Proteomes" id="UP000829401"/>
    </source>
</evidence>
<name>T0BKJ7_ALIAG</name>
<dbReference type="Proteomes" id="UP000829401">
    <property type="component" value="Chromosome"/>
</dbReference>
<sequence>MNTFGERLRELRNKRGLSAKETGAIFGLAQSTISGYESGDRQPDFDTVLAIAKYFGVSTDYLLGNKREIESADLTPEEAELLEELKKEAAFYDFLDADEDKKREIIEGLKLIIRGGLYKRDK</sequence>
<dbReference type="PROSITE" id="PS50943">
    <property type="entry name" value="HTH_CROC1"/>
    <property type="match status" value="1"/>
</dbReference>